<keyword evidence="2 4" id="KW-0238">DNA-binding</keyword>
<reference evidence="7" key="1">
    <citation type="journal article" date="2019" name="Int. J. Syst. Evol. Microbiol.">
        <title>The Global Catalogue of Microorganisms (GCM) 10K type strain sequencing project: providing services to taxonomists for standard genome sequencing and annotation.</title>
        <authorList>
            <consortium name="The Broad Institute Genomics Platform"/>
            <consortium name="The Broad Institute Genome Sequencing Center for Infectious Disease"/>
            <person name="Wu L."/>
            <person name="Ma J."/>
        </authorList>
    </citation>
    <scope>NUCLEOTIDE SEQUENCE [LARGE SCALE GENOMIC DNA]</scope>
    <source>
        <strain evidence="7">CGMCC 1.7693</strain>
    </source>
</reference>
<comment type="caution">
    <text evidence="6">The sequence shown here is derived from an EMBL/GenBank/DDBJ whole genome shotgun (WGS) entry which is preliminary data.</text>
</comment>
<dbReference type="Pfam" id="PF00440">
    <property type="entry name" value="TetR_N"/>
    <property type="match status" value="1"/>
</dbReference>
<dbReference type="Gene3D" id="1.10.357.10">
    <property type="entry name" value="Tetracycline Repressor, domain 2"/>
    <property type="match status" value="1"/>
</dbReference>
<dbReference type="Proteomes" id="UP000641206">
    <property type="component" value="Unassembled WGS sequence"/>
</dbReference>
<dbReference type="EMBL" id="BMLW01000002">
    <property type="protein sequence ID" value="GGP08227.1"/>
    <property type="molecule type" value="Genomic_DNA"/>
</dbReference>
<evidence type="ECO:0000313" key="7">
    <source>
        <dbReference type="Proteomes" id="UP000641206"/>
    </source>
</evidence>
<keyword evidence="3" id="KW-0804">Transcription</keyword>
<gene>
    <name evidence="6" type="ORF">GCM10011346_07430</name>
</gene>
<dbReference type="Gene3D" id="1.10.10.60">
    <property type="entry name" value="Homeodomain-like"/>
    <property type="match status" value="1"/>
</dbReference>
<dbReference type="SUPFAM" id="SSF46689">
    <property type="entry name" value="Homeodomain-like"/>
    <property type="match status" value="1"/>
</dbReference>
<evidence type="ECO:0000259" key="5">
    <source>
        <dbReference type="PROSITE" id="PS50977"/>
    </source>
</evidence>
<proteinExistence type="predicted"/>
<dbReference type="InterPro" id="IPR009057">
    <property type="entry name" value="Homeodomain-like_sf"/>
</dbReference>
<dbReference type="Pfam" id="PF17922">
    <property type="entry name" value="TetR_C_17"/>
    <property type="match status" value="1"/>
</dbReference>
<dbReference type="PANTHER" id="PTHR47506:SF6">
    <property type="entry name" value="HTH-TYPE TRANSCRIPTIONAL REPRESSOR NEMR"/>
    <property type="match status" value="1"/>
</dbReference>
<organism evidence="6 7">
    <name type="scientific">Oceanobacillus neutriphilus</name>
    <dbReference type="NCBI Taxonomy" id="531815"/>
    <lineage>
        <taxon>Bacteria</taxon>
        <taxon>Bacillati</taxon>
        <taxon>Bacillota</taxon>
        <taxon>Bacilli</taxon>
        <taxon>Bacillales</taxon>
        <taxon>Bacillaceae</taxon>
        <taxon>Oceanobacillus</taxon>
    </lineage>
</organism>
<dbReference type="PROSITE" id="PS50977">
    <property type="entry name" value="HTH_TETR_2"/>
    <property type="match status" value="1"/>
</dbReference>
<evidence type="ECO:0000256" key="2">
    <source>
        <dbReference type="ARBA" id="ARBA00023125"/>
    </source>
</evidence>
<evidence type="ECO:0000256" key="3">
    <source>
        <dbReference type="ARBA" id="ARBA00023163"/>
    </source>
</evidence>
<evidence type="ECO:0000256" key="1">
    <source>
        <dbReference type="ARBA" id="ARBA00023015"/>
    </source>
</evidence>
<feature type="DNA-binding region" description="H-T-H motif" evidence="4">
    <location>
        <begin position="33"/>
        <end position="52"/>
    </location>
</feature>
<evidence type="ECO:0000313" key="6">
    <source>
        <dbReference type="EMBL" id="GGP08227.1"/>
    </source>
</evidence>
<dbReference type="InterPro" id="IPR001647">
    <property type="entry name" value="HTH_TetR"/>
</dbReference>
<accession>A0ABQ2NTK3</accession>
<feature type="domain" description="HTH tetR-type" evidence="5">
    <location>
        <begin position="10"/>
        <end position="70"/>
    </location>
</feature>
<dbReference type="PANTHER" id="PTHR47506">
    <property type="entry name" value="TRANSCRIPTIONAL REGULATORY PROTEIN"/>
    <property type="match status" value="1"/>
</dbReference>
<dbReference type="PRINTS" id="PR00455">
    <property type="entry name" value="HTHTETR"/>
</dbReference>
<protein>
    <submittedName>
        <fullName evidence="6">TetR family transcriptional regulator</fullName>
    </submittedName>
</protein>
<dbReference type="InterPro" id="IPR041612">
    <property type="entry name" value="YfiR_C"/>
</dbReference>
<evidence type="ECO:0000256" key="4">
    <source>
        <dbReference type="PROSITE-ProRule" id="PRU00335"/>
    </source>
</evidence>
<keyword evidence="1" id="KW-0805">Transcription regulation</keyword>
<keyword evidence="7" id="KW-1185">Reference proteome</keyword>
<sequence>MPKVSEVYKEEKKKELIQAAKKVFIRNGYVQTSMQDIMNEAGISRGAMYSYFDNLDHVFMEVLKEDDQRDMQFFKASDHELLWPQLKHWLGMQQEIIENIHASLLQAKAEFFLSSRYAKHAEDFPYLSQRYNEMAKSIEAVLNQGEYDKEFQLQQPAGSIAKYIISFINGLMLDTFQLGHEQTKVKEQLAILLFSLENIICPHPAAKE</sequence>
<name>A0ABQ2NTK3_9BACI</name>